<dbReference type="Gene3D" id="3.40.640.10">
    <property type="entry name" value="Type I PLP-dependent aspartate aminotransferase-like (Major domain)"/>
    <property type="match status" value="1"/>
</dbReference>
<dbReference type="PIRSF" id="PIRSF005572">
    <property type="entry name" value="NifS"/>
    <property type="match status" value="1"/>
</dbReference>
<reference evidence="4 6" key="1">
    <citation type="submission" date="2015-01" db="EMBL/GenBank/DDBJ databases">
        <authorList>
            <person name="Guo J."/>
        </authorList>
    </citation>
    <scope>NUCLEOTIDE SEQUENCE [LARGE SCALE GENOMIC DNA]</scope>
    <source>
        <strain evidence="4 6">DSM 22147</strain>
    </source>
</reference>
<evidence type="ECO:0000259" key="3">
    <source>
        <dbReference type="Pfam" id="PF00266"/>
    </source>
</evidence>
<name>A0A0D6XMQ3_9STAP</name>
<dbReference type="GO" id="GO:0008483">
    <property type="term" value="F:transaminase activity"/>
    <property type="evidence" value="ECO:0007669"/>
    <property type="project" value="UniProtKB-KW"/>
</dbReference>
<dbReference type="AlphaFoldDB" id="A0A0D6XMQ3"/>
<organism evidence="5 7">
    <name type="scientific">Staphylococcus microti</name>
    <dbReference type="NCBI Taxonomy" id="569857"/>
    <lineage>
        <taxon>Bacteria</taxon>
        <taxon>Bacillati</taxon>
        <taxon>Bacillota</taxon>
        <taxon>Bacilli</taxon>
        <taxon>Bacillales</taxon>
        <taxon>Staphylococcaceae</taxon>
        <taxon>Staphylococcus</taxon>
    </lineage>
</organism>
<keyword evidence="2" id="KW-0663">Pyridoxal phosphate</keyword>
<dbReference type="Gene3D" id="3.90.1150.10">
    <property type="entry name" value="Aspartate Aminotransferase, domain 1"/>
    <property type="match status" value="1"/>
</dbReference>
<dbReference type="EMBL" id="JXWY01000100">
    <property type="protein sequence ID" value="KIX90084.1"/>
    <property type="molecule type" value="Genomic_DNA"/>
</dbReference>
<dbReference type="Gene3D" id="1.10.260.50">
    <property type="match status" value="1"/>
</dbReference>
<evidence type="ECO:0000313" key="6">
    <source>
        <dbReference type="Proteomes" id="UP000032366"/>
    </source>
</evidence>
<keyword evidence="5" id="KW-0032">Aminotransferase</keyword>
<feature type="domain" description="Aminotransferase class V" evidence="3">
    <location>
        <begin position="3"/>
        <end position="361"/>
    </location>
</feature>
<dbReference type="SUPFAM" id="SSF53383">
    <property type="entry name" value="PLP-dependent transferases"/>
    <property type="match status" value="1"/>
</dbReference>
<keyword evidence="5" id="KW-0808">Transferase</keyword>
<dbReference type="EC" id="2.8.1.7" evidence="5"/>
<dbReference type="InterPro" id="IPR015424">
    <property type="entry name" value="PyrdxlP-dep_Trfase"/>
</dbReference>
<reference evidence="5 7" key="2">
    <citation type="submission" date="2018-06" db="EMBL/GenBank/DDBJ databases">
        <authorList>
            <consortium name="Pathogen Informatics"/>
            <person name="Doyle S."/>
        </authorList>
    </citation>
    <scope>NUCLEOTIDE SEQUENCE [LARGE SCALE GENOMIC DNA]</scope>
    <source>
        <strain evidence="5 7">NCTC13832</strain>
    </source>
</reference>
<dbReference type="STRING" id="569857.TP70_09350"/>
<dbReference type="GO" id="GO:0031071">
    <property type="term" value="F:cysteine desulfurase activity"/>
    <property type="evidence" value="ECO:0007669"/>
    <property type="project" value="UniProtKB-EC"/>
</dbReference>
<gene>
    <name evidence="5" type="primary">iscS_2</name>
    <name evidence="5" type="ORF">NCTC13832_01432</name>
    <name evidence="4" type="ORF">TP70_09350</name>
</gene>
<evidence type="ECO:0000256" key="1">
    <source>
        <dbReference type="ARBA" id="ARBA00001933"/>
    </source>
</evidence>
<dbReference type="Proteomes" id="UP000032366">
    <property type="component" value="Unassembled WGS sequence"/>
</dbReference>
<dbReference type="OrthoDB" id="9808002at2"/>
<dbReference type="RefSeq" id="WP_044361199.1">
    <property type="nucleotide sequence ID" value="NZ_JXWY01000100.1"/>
</dbReference>
<dbReference type="InterPro" id="IPR015421">
    <property type="entry name" value="PyrdxlP-dep_Trfase_major"/>
</dbReference>
<dbReference type="PANTHER" id="PTHR11601:SF50">
    <property type="entry name" value="CYSTEINE DESULFURASE ISCS 2-RELATED"/>
    <property type="match status" value="1"/>
</dbReference>
<dbReference type="EMBL" id="UHDT01000001">
    <property type="protein sequence ID" value="SUM57744.1"/>
    <property type="molecule type" value="Genomic_DNA"/>
</dbReference>
<dbReference type="Pfam" id="PF00266">
    <property type="entry name" value="Aminotran_5"/>
    <property type="match status" value="1"/>
</dbReference>
<dbReference type="InterPro" id="IPR015422">
    <property type="entry name" value="PyrdxlP-dep_Trfase_small"/>
</dbReference>
<keyword evidence="6" id="KW-1185">Reference proteome</keyword>
<comment type="cofactor">
    <cofactor evidence="1">
        <name>pyridoxal 5'-phosphate</name>
        <dbReference type="ChEBI" id="CHEBI:597326"/>
    </cofactor>
</comment>
<dbReference type="Proteomes" id="UP000254100">
    <property type="component" value="Unassembled WGS sequence"/>
</dbReference>
<proteinExistence type="predicted"/>
<protein>
    <submittedName>
        <fullName evidence="4 5">Aminotransferase</fullName>
        <ecNumber evidence="5">2.8.1.7</ecNumber>
    </submittedName>
</protein>
<evidence type="ECO:0000256" key="2">
    <source>
        <dbReference type="ARBA" id="ARBA00022898"/>
    </source>
</evidence>
<dbReference type="InterPro" id="IPR016454">
    <property type="entry name" value="Cysteine_dSase"/>
</dbReference>
<sequence>MLYFDNAATTQPDASVLDSFMKVNQQFYFNPNSPHDKGVASSRLLQQARTQVHKTLQLQDETVIFTSGATESNNMALKGVAYQKKHFGRTLITSVLEHPSVLEVMRALEMEGFTLKYVNVTKEGRIDLEHLKSLMSSDVILVTCMHVNNIMGQVQPIAEIVELLKDYPKVHFHVDAVQAMGKVPLITKGVDSLALSGHKFNGLKGQGVLILKNMHNIQPIIHGGGQEFALRSGTVNVPMDVACAKAMRLAEDRREQMMTTLADINEQIRAYVSQHPGVYINSPADASPHVLNIAFPGVRGEVLVNAFSKQGVMLSTTSACSSKHAKVNEVLQAMGISTSRILGSIRLSFDYNTQPTDVKAFQDAFDTVYEEVKELLEK</sequence>
<evidence type="ECO:0000313" key="5">
    <source>
        <dbReference type="EMBL" id="SUM57744.1"/>
    </source>
</evidence>
<evidence type="ECO:0000313" key="4">
    <source>
        <dbReference type="EMBL" id="KIX90084.1"/>
    </source>
</evidence>
<evidence type="ECO:0000313" key="7">
    <source>
        <dbReference type="Proteomes" id="UP000254100"/>
    </source>
</evidence>
<dbReference type="PANTHER" id="PTHR11601">
    <property type="entry name" value="CYSTEINE DESULFURYLASE FAMILY MEMBER"/>
    <property type="match status" value="1"/>
</dbReference>
<dbReference type="InterPro" id="IPR000192">
    <property type="entry name" value="Aminotrans_V_dom"/>
</dbReference>
<accession>A0A0D6XMQ3</accession>